<accession>A0A8I0FW50</accession>
<keyword evidence="4" id="KW-1185">Reference proteome</keyword>
<gene>
    <name evidence="3" type="ORF">BJ975_000888</name>
    <name evidence="2" type="ORF">IDH50_15955</name>
</gene>
<evidence type="ECO:0000256" key="1">
    <source>
        <dbReference type="SAM" id="Phobius"/>
    </source>
</evidence>
<reference evidence="3 4" key="1">
    <citation type="submission" date="2020-07" db="EMBL/GenBank/DDBJ databases">
        <title>Sequencing the genomes of 1000 actinobacteria strains.</title>
        <authorList>
            <person name="Klenk H.-P."/>
        </authorList>
    </citation>
    <scope>NUCLEOTIDE SEQUENCE [LARGE SCALE GENOMIC DNA]</scope>
    <source>
        <strain evidence="3 4">DSM 19087</strain>
    </source>
</reference>
<evidence type="ECO:0000313" key="2">
    <source>
        <dbReference type="EMBL" id="MBD1271739.1"/>
    </source>
</evidence>
<organism evidence="2 5">
    <name type="scientific">Aeromicrobium tamlense</name>
    <dbReference type="NCBI Taxonomy" id="375541"/>
    <lineage>
        <taxon>Bacteria</taxon>
        <taxon>Bacillati</taxon>
        <taxon>Actinomycetota</taxon>
        <taxon>Actinomycetes</taxon>
        <taxon>Propionibacteriales</taxon>
        <taxon>Nocardioidaceae</taxon>
        <taxon>Aeromicrobium</taxon>
    </lineage>
</organism>
<evidence type="ECO:0000313" key="5">
    <source>
        <dbReference type="Proteomes" id="UP000659061"/>
    </source>
</evidence>
<name>A0A8I0FW50_9ACTN</name>
<keyword evidence="1" id="KW-1133">Transmembrane helix</keyword>
<dbReference type="InterPro" id="IPR031596">
    <property type="entry name" value="MaAIMP_sms"/>
</dbReference>
<proteinExistence type="predicted"/>
<dbReference type="EMBL" id="JACWMT010000003">
    <property type="protein sequence ID" value="MBD1271739.1"/>
    <property type="molecule type" value="Genomic_DNA"/>
</dbReference>
<dbReference type="Proteomes" id="UP000587211">
    <property type="component" value="Unassembled WGS sequence"/>
</dbReference>
<keyword evidence="1" id="KW-0472">Membrane</keyword>
<dbReference type="EMBL" id="JACBZN010000001">
    <property type="protein sequence ID" value="NYI37513.1"/>
    <property type="molecule type" value="Genomic_DNA"/>
</dbReference>
<evidence type="ECO:0000313" key="3">
    <source>
        <dbReference type="EMBL" id="NYI37513.1"/>
    </source>
</evidence>
<feature type="transmembrane region" description="Helical" evidence="1">
    <location>
        <begin position="6"/>
        <end position="27"/>
    </location>
</feature>
<dbReference type="Pfam" id="PF16951">
    <property type="entry name" value="MaAIMP_sms"/>
    <property type="match status" value="1"/>
</dbReference>
<dbReference type="RefSeq" id="WP_179424019.1">
    <property type="nucleotide sequence ID" value="NZ_BAAAMP010000003.1"/>
</dbReference>
<sequence>MSADAIIMMIVAMVALWGGLVAAIVNLNRSGPGRVEDVHRDL</sequence>
<protein>
    <submittedName>
        <fullName evidence="2">Methionine/alanine import family NSS transporter small subunit</fullName>
    </submittedName>
</protein>
<dbReference type="AlphaFoldDB" id="A0A8I0FW50"/>
<comment type="caution">
    <text evidence="2">The sequence shown here is derived from an EMBL/GenBank/DDBJ whole genome shotgun (WGS) entry which is preliminary data.</text>
</comment>
<dbReference type="NCBIfam" id="NF033493">
    <property type="entry name" value="MetS_like_NSS"/>
    <property type="match status" value="1"/>
</dbReference>
<reference evidence="2" key="2">
    <citation type="submission" date="2020-09" db="EMBL/GenBank/DDBJ databases">
        <title>Novel species in genus Aeromicrobium.</title>
        <authorList>
            <person name="Zhang G."/>
        </authorList>
    </citation>
    <scope>NUCLEOTIDE SEQUENCE</scope>
    <source>
        <strain evidence="2">SSW1-57</strain>
    </source>
</reference>
<dbReference type="Proteomes" id="UP000659061">
    <property type="component" value="Unassembled WGS sequence"/>
</dbReference>
<keyword evidence="1" id="KW-0812">Transmembrane</keyword>
<evidence type="ECO:0000313" key="4">
    <source>
        <dbReference type="Proteomes" id="UP000587211"/>
    </source>
</evidence>